<dbReference type="PANTHER" id="PTHR33619">
    <property type="entry name" value="POLYSACCHARIDE EXPORT PROTEIN GFCE-RELATED"/>
    <property type="match status" value="1"/>
</dbReference>
<evidence type="ECO:0000256" key="4">
    <source>
        <dbReference type="ARBA" id="ARBA00022452"/>
    </source>
</evidence>
<dbReference type="PANTHER" id="PTHR33619:SF3">
    <property type="entry name" value="POLYSACCHARIDE EXPORT PROTEIN GFCE-RELATED"/>
    <property type="match status" value="1"/>
</dbReference>
<evidence type="ECO:0000256" key="9">
    <source>
        <dbReference type="ARBA" id="ARBA00023065"/>
    </source>
</evidence>
<keyword evidence="14" id="KW-0449">Lipoprotein</keyword>
<keyword evidence="3" id="KW-0813">Transport</keyword>
<keyword evidence="8" id="KW-0625">Polysaccharide transport</keyword>
<keyword evidence="12" id="KW-0564">Palmitate</keyword>
<dbReference type="GO" id="GO:0015159">
    <property type="term" value="F:polysaccharide transmembrane transporter activity"/>
    <property type="evidence" value="ECO:0007669"/>
    <property type="project" value="InterPro"/>
</dbReference>
<comment type="caution">
    <text evidence="19">The sequence shown here is derived from an EMBL/GenBank/DDBJ whole genome shotgun (WGS) entry which is preliminary data.</text>
</comment>
<evidence type="ECO:0000256" key="3">
    <source>
        <dbReference type="ARBA" id="ARBA00022448"/>
    </source>
</evidence>
<dbReference type="AlphaFoldDB" id="A0A538SBM4"/>
<protein>
    <recommendedName>
        <fullName evidence="21">Polysaccharide export protein</fullName>
    </recommendedName>
</protein>
<gene>
    <name evidence="19" type="ORF">E6K73_11270</name>
</gene>
<dbReference type="InterPro" id="IPR049712">
    <property type="entry name" value="Poly_export"/>
</dbReference>
<dbReference type="Pfam" id="PF10531">
    <property type="entry name" value="SLBB"/>
    <property type="match status" value="1"/>
</dbReference>
<proteinExistence type="inferred from homology"/>
<dbReference type="InterPro" id="IPR054765">
    <property type="entry name" value="SLBB_dom"/>
</dbReference>
<dbReference type="Gene3D" id="3.10.560.10">
    <property type="entry name" value="Outer membrane lipoprotein wza domain like"/>
    <property type="match status" value="1"/>
</dbReference>
<dbReference type="EMBL" id="VBOT01000134">
    <property type="protein sequence ID" value="TMQ48764.1"/>
    <property type="molecule type" value="Genomic_DNA"/>
</dbReference>
<keyword evidence="10" id="KW-0626">Porin</keyword>
<keyword evidence="9" id="KW-0406">Ion transport</keyword>
<keyword evidence="4" id="KW-1134">Transmembrane beta strand</keyword>
<dbReference type="Proteomes" id="UP000320184">
    <property type="component" value="Unassembled WGS sequence"/>
</dbReference>
<keyword evidence="11" id="KW-0472">Membrane</keyword>
<evidence type="ECO:0000256" key="11">
    <source>
        <dbReference type="ARBA" id="ARBA00023136"/>
    </source>
</evidence>
<dbReference type="GO" id="GO:0006811">
    <property type="term" value="P:monoatomic ion transport"/>
    <property type="evidence" value="ECO:0007669"/>
    <property type="project" value="UniProtKB-KW"/>
</dbReference>
<evidence type="ECO:0000256" key="6">
    <source>
        <dbReference type="ARBA" id="ARBA00022692"/>
    </source>
</evidence>
<dbReference type="Gene3D" id="3.30.1950.10">
    <property type="entry name" value="wza like domain"/>
    <property type="match status" value="1"/>
</dbReference>
<dbReference type="InterPro" id="IPR019554">
    <property type="entry name" value="Soluble_ligand-bd"/>
</dbReference>
<sequence length="317" mass="32628">MTRTSIPWIYRCLWAAIAAVLMSGAAAPARTDPQEYVIGADDVLSVSVWLHPELERAVTVSSKGSIVFPPLGEIQAAGLTAKQLGDHVSDRLSAYLRQTATVTVTVTQYLSQSVFVSGAVARPGRYGFERIPGVSDVINAAGGALPTADLGHVQVVKREGAARRTSTVDVSAPGGAGAETVLAAGDAIVVPVSAEATGPIADGAGVLGEVNHPGLYPVGAGQDLWMTLALAGGATGRGDLGAIRVLAKDRQGGGALRIDLIHTLERGNRSSYIVKPGDIVIVKSKGGGTWASFLQLLGVSRDVLGVVALAQVLDKQK</sequence>
<feature type="signal peptide" evidence="15">
    <location>
        <begin position="1"/>
        <end position="28"/>
    </location>
</feature>
<evidence type="ECO:0000256" key="10">
    <source>
        <dbReference type="ARBA" id="ARBA00023114"/>
    </source>
</evidence>
<comment type="subcellular location">
    <subcellularLocation>
        <location evidence="1">Cell outer membrane</location>
        <topology evidence="1">Multi-pass membrane protein</topology>
    </subcellularLocation>
</comment>
<evidence type="ECO:0000256" key="13">
    <source>
        <dbReference type="ARBA" id="ARBA00023237"/>
    </source>
</evidence>
<dbReference type="GO" id="GO:0015288">
    <property type="term" value="F:porin activity"/>
    <property type="evidence" value="ECO:0007669"/>
    <property type="project" value="UniProtKB-KW"/>
</dbReference>
<evidence type="ECO:0000256" key="2">
    <source>
        <dbReference type="ARBA" id="ARBA00009450"/>
    </source>
</evidence>
<dbReference type="InterPro" id="IPR003715">
    <property type="entry name" value="Poly_export_N"/>
</dbReference>
<evidence type="ECO:0000256" key="1">
    <source>
        <dbReference type="ARBA" id="ARBA00004571"/>
    </source>
</evidence>
<name>A0A538SBM4_UNCEI</name>
<comment type="similarity">
    <text evidence="2">Belongs to the BexD/CtrA/VexA family.</text>
</comment>
<dbReference type="Pfam" id="PF02563">
    <property type="entry name" value="Poly_export"/>
    <property type="match status" value="1"/>
</dbReference>
<keyword evidence="5" id="KW-0762">Sugar transport</keyword>
<accession>A0A538SBM4</accession>
<keyword evidence="13" id="KW-0998">Cell outer membrane</keyword>
<dbReference type="GO" id="GO:0046930">
    <property type="term" value="C:pore complex"/>
    <property type="evidence" value="ECO:0007669"/>
    <property type="project" value="UniProtKB-KW"/>
</dbReference>
<evidence type="ECO:0008006" key="21">
    <source>
        <dbReference type="Google" id="ProtNLM"/>
    </source>
</evidence>
<evidence type="ECO:0000259" key="18">
    <source>
        <dbReference type="Pfam" id="PF22461"/>
    </source>
</evidence>
<dbReference type="GO" id="GO:0009279">
    <property type="term" value="C:cell outer membrane"/>
    <property type="evidence" value="ECO:0007669"/>
    <property type="project" value="UniProtKB-SubCell"/>
</dbReference>
<evidence type="ECO:0000313" key="19">
    <source>
        <dbReference type="EMBL" id="TMQ48764.1"/>
    </source>
</evidence>
<evidence type="ECO:0000256" key="14">
    <source>
        <dbReference type="ARBA" id="ARBA00023288"/>
    </source>
</evidence>
<reference evidence="19 20" key="1">
    <citation type="journal article" date="2019" name="Nat. Microbiol.">
        <title>Mediterranean grassland soil C-N compound turnover is dependent on rainfall and depth, and is mediated by genomically divergent microorganisms.</title>
        <authorList>
            <person name="Diamond S."/>
            <person name="Andeer P.F."/>
            <person name="Li Z."/>
            <person name="Crits-Christoph A."/>
            <person name="Burstein D."/>
            <person name="Anantharaman K."/>
            <person name="Lane K.R."/>
            <person name="Thomas B.C."/>
            <person name="Pan C."/>
            <person name="Northen T.R."/>
            <person name="Banfield J.F."/>
        </authorList>
    </citation>
    <scope>NUCLEOTIDE SEQUENCE [LARGE SCALE GENOMIC DNA]</scope>
    <source>
        <strain evidence="19">WS_3</strain>
    </source>
</reference>
<evidence type="ECO:0000256" key="8">
    <source>
        <dbReference type="ARBA" id="ARBA00023047"/>
    </source>
</evidence>
<evidence type="ECO:0000259" key="17">
    <source>
        <dbReference type="Pfam" id="PF10531"/>
    </source>
</evidence>
<evidence type="ECO:0000259" key="16">
    <source>
        <dbReference type="Pfam" id="PF02563"/>
    </source>
</evidence>
<evidence type="ECO:0000256" key="12">
    <source>
        <dbReference type="ARBA" id="ARBA00023139"/>
    </source>
</evidence>
<keyword evidence="6" id="KW-0812">Transmembrane</keyword>
<evidence type="ECO:0000256" key="7">
    <source>
        <dbReference type="ARBA" id="ARBA00022729"/>
    </source>
</evidence>
<evidence type="ECO:0000256" key="5">
    <source>
        <dbReference type="ARBA" id="ARBA00022597"/>
    </source>
</evidence>
<keyword evidence="7 15" id="KW-0732">Signal</keyword>
<feature type="domain" description="Polysaccharide export protein N-terminal" evidence="16">
    <location>
        <begin position="32"/>
        <end position="107"/>
    </location>
</feature>
<feature type="chain" id="PRO_5022123933" description="Polysaccharide export protein" evidence="15">
    <location>
        <begin position="29"/>
        <end position="317"/>
    </location>
</feature>
<feature type="domain" description="SLBB" evidence="18">
    <location>
        <begin position="112"/>
        <end position="190"/>
    </location>
</feature>
<evidence type="ECO:0000313" key="20">
    <source>
        <dbReference type="Proteomes" id="UP000320184"/>
    </source>
</evidence>
<feature type="domain" description="Soluble ligand binding" evidence="17">
    <location>
        <begin position="206"/>
        <end position="253"/>
    </location>
</feature>
<evidence type="ECO:0000256" key="15">
    <source>
        <dbReference type="SAM" id="SignalP"/>
    </source>
</evidence>
<dbReference type="Pfam" id="PF22461">
    <property type="entry name" value="SLBB_2"/>
    <property type="match status" value="1"/>
</dbReference>
<organism evidence="19 20">
    <name type="scientific">Eiseniibacteriota bacterium</name>
    <dbReference type="NCBI Taxonomy" id="2212470"/>
    <lineage>
        <taxon>Bacteria</taxon>
        <taxon>Candidatus Eiseniibacteriota</taxon>
    </lineage>
</organism>